<evidence type="ECO:0000256" key="2">
    <source>
        <dbReference type="ARBA" id="ARBA00009037"/>
    </source>
</evidence>
<dbReference type="GO" id="GO:0001671">
    <property type="term" value="F:ATPase activator activity"/>
    <property type="evidence" value="ECO:0007669"/>
    <property type="project" value="TreeGrafter"/>
</dbReference>
<evidence type="ECO:0000256" key="6">
    <source>
        <dbReference type="SAM" id="Phobius"/>
    </source>
</evidence>
<feature type="chain" id="PRO_5040273251" description="V-type proton ATPase subunit S1" evidence="7">
    <location>
        <begin position="23"/>
        <end position="414"/>
    </location>
</feature>
<dbReference type="Gene3D" id="2.40.160.110">
    <property type="match status" value="1"/>
</dbReference>
<keyword evidence="7" id="KW-0732">Signal</keyword>
<accession>A0A9N9SS56</accession>
<dbReference type="GO" id="GO:0030641">
    <property type="term" value="P:regulation of cellular pH"/>
    <property type="evidence" value="ECO:0007669"/>
    <property type="project" value="TreeGrafter"/>
</dbReference>
<evidence type="ECO:0000256" key="3">
    <source>
        <dbReference type="ARBA" id="ARBA00022692"/>
    </source>
</evidence>
<gene>
    <name evidence="10" type="ORF">DIABBA_LOCUS2225</name>
</gene>
<evidence type="ECO:0000259" key="9">
    <source>
        <dbReference type="Pfam" id="PF20520"/>
    </source>
</evidence>
<dbReference type="GO" id="GO:0033176">
    <property type="term" value="C:proton-transporting V-type ATPase complex"/>
    <property type="evidence" value="ECO:0007669"/>
    <property type="project" value="TreeGrafter"/>
</dbReference>
<dbReference type="PANTHER" id="PTHR12471">
    <property type="entry name" value="VACUOLAR ATP SYNTHASE SUBUNIT S1"/>
    <property type="match status" value="1"/>
</dbReference>
<name>A0A9N9SS56_DIABA</name>
<dbReference type="EMBL" id="OU898285">
    <property type="protein sequence ID" value="CAG9828298.1"/>
    <property type="molecule type" value="Genomic_DNA"/>
</dbReference>
<comment type="similarity">
    <text evidence="2">Belongs to the vacuolar ATPase subunit S1 family.</text>
</comment>
<evidence type="ECO:0000313" key="11">
    <source>
        <dbReference type="Proteomes" id="UP001153709"/>
    </source>
</evidence>
<organism evidence="10 11">
    <name type="scientific">Diabrotica balteata</name>
    <name type="common">Banded cucumber beetle</name>
    <dbReference type="NCBI Taxonomy" id="107213"/>
    <lineage>
        <taxon>Eukaryota</taxon>
        <taxon>Metazoa</taxon>
        <taxon>Ecdysozoa</taxon>
        <taxon>Arthropoda</taxon>
        <taxon>Hexapoda</taxon>
        <taxon>Insecta</taxon>
        <taxon>Pterygota</taxon>
        <taxon>Neoptera</taxon>
        <taxon>Endopterygota</taxon>
        <taxon>Coleoptera</taxon>
        <taxon>Polyphaga</taxon>
        <taxon>Cucujiformia</taxon>
        <taxon>Chrysomeloidea</taxon>
        <taxon>Chrysomelidae</taxon>
        <taxon>Galerucinae</taxon>
        <taxon>Diabroticina</taxon>
        <taxon>Diabroticites</taxon>
        <taxon>Diabrotica</taxon>
    </lineage>
</organism>
<keyword evidence="5 6" id="KW-0472">Membrane</keyword>
<dbReference type="InterPro" id="IPR046755">
    <property type="entry name" value="VAS1_LD"/>
</dbReference>
<evidence type="ECO:0000256" key="4">
    <source>
        <dbReference type="ARBA" id="ARBA00022989"/>
    </source>
</evidence>
<proteinExistence type="inferred from homology"/>
<dbReference type="InterPro" id="IPR008388">
    <property type="entry name" value="Ac45_acc_su"/>
</dbReference>
<evidence type="ECO:0008006" key="12">
    <source>
        <dbReference type="Google" id="ProtNLM"/>
    </source>
</evidence>
<comment type="subcellular location">
    <subcellularLocation>
        <location evidence="1">Membrane</location>
        <topology evidence="1">Single-pass membrane protein</topology>
    </subcellularLocation>
</comment>
<keyword evidence="4 6" id="KW-1133">Transmembrane helix</keyword>
<evidence type="ECO:0000256" key="7">
    <source>
        <dbReference type="SAM" id="SignalP"/>
    </source>
</evidence>
<evidence type="ECO:0000256" key="5">
    <source>
        <dbReference type="ARBA" id="ARBA00023136"/>
    </source>
</evidence>
<protein>
    <recommendedName>
        <fullName evidence="12">V-type proton ATPase subunit S1</fullName>
    </recommendedName>
</protein>
<feature type="transmembrane region" description="Helical" evidence="6">
    <location>
        <begin position="371"/>
        <end position="391"/>
    </location>
</feature>
<dbReference type="OrthoDB" id="9985059at2759"/>
<evidence type="ECO:0000259" key="8">
    <source>
        <dbReference type="Pfam" id="PF05827"/>
    </source>
</evidence>
<feature type="domain" description="V-type proton ATPase subunit S1/VOA1 transmembrane" evidence="9">
    <location>
        <begin position="365"/>
        <end position="403"/>
    </location>
</feature>
<evidence type="ECO:0000313" key="10">
    <source>
        <dbReference type="EMBL" id="CAG9828298.1"/>
    </source>
</evidence>
<evidence type="ECO:0000256" key="1">
    <source>
        <dbReference type="ARBA" id="ARBA00004167"/>
    </source>
</evidence>
<feature type="domain" description="V-type proton ATPase subunit S1 luminal" evidence="8">
    <location>
        <begin position="249"/>
        <end position="347"/>
    </location>
</feature>
<sequence length="414" mass="46777">MSASKSGLFFLATFFIFSLVQSTEFVPCFIWSNKRTNEHIPALNKVSQDIFKENIEQYLKDDPLIVLFAEQTLSPEDFAQKDERGLTFSNLAKLAKSLKVSYLPYVQNPIKALKHLDVTVTEVPLDKFGKNFEIPETDILIVNLNDAKDSESRSDMLKRHDAAIPEIYEYLASTNNNVLGMYTAHHTSWVVSEEVIKSRQARSLMGVENSETAKAGEKVVEKADEVPEKFYNHTDVYLYISNATYINDKNEEKEVSLTYSVENSSSIIVLNLDCTEFKLRIEFSSNGSVGYWEQVGNITANTSEGEFVLKSTASIYAPKGFSYHCGDQYFSAEKFSIKLQDFQIQLFFDEPSTTGKFGDAYDCVGFTTVPIWSGLFVTTILLIIMSIGITMMMDIRTMDRFDDAKGKTITINAE</sequence>
<dbReference type="AlphaFoldDB" id="A0A9N9SS56"/>
<dbReference type="Proteomes" id="UP001153709">
    <property type="component" value="Chromosome 10"/>
</dbReference>
<keyword evidence="3 6" id="KW-0812">Transmembrane</keyword>
<reference evidence="10" key="1">
    <citation type="submission" date="2022-01" db="EMBL/GenBank/DDBJ databases">
        <authorList>
            <person name="King R."/>
        </authorList>
    </citation>
    <scope>NUCLEOTIDE SEQUENCE</scope>
</reference>
<feature type="signal peptide" evidence="7">
    <location>
        <begin position="1"/>
        <end position="22"/>
    </location>
</feature>
<dbReference type="Pfam" id="PF05827">
    <property type="entry name" value="VAS1_LD"/>
    <property type="match status" value="1"/>
</dbReference>
<keyword evidence="11" id="KW-1185">Reference proteome</keyword>
<dbReference type="Pfam" id="PF20520">
    <property type="entry name" value="Ac45-VOA1_TM"/>
    <property type="match status" value="1"/>
</dbReference>
<dbReference type="InterPro" id="IPR046756">
    <property type="entry name" value="VAS1/VOA1_TM"/>
</dbReference>
<dbReference type="PANTHER" id="PTHR12471:SF7">
    <property type="entry name" value="V-TYPE PROTON ATPASE SUBUNIT S1"/>
    <property type="match status" value="1"/>
</dbReference>